<gene>
    <name evidence="1" type="ORF">CTI12_AA092840</name>
</gene>
<name>A0A2U1PZU7_ARTAN</name>
<dbReference type="EMBL" id="PKPP01000561">
    <property type="protein sequence ID" value="PWA91247.1"/>
    <property type="molecule type" value="Genomic_DNA"/>
</dbReference>
<keyword evidence="2" id="KW-1185">Reference proteome</keyword>
<evidence type="ECO:0000313" key="2">
    <source>
        <dbReference type="Proteomes" id="UP000245207"/>
    </source>
</evidence>
<organism evidence="1 2">
    <name type="scientific">Artemisia annua</name>
    <name type="common">Sweet wormwood</name>
    <dbReference type="NCBI Taxonomy" id="35608"/>
    <lineage>
        <taxon>Eukaryota</taxon>
        <taxon>Viridiplantae</taxon>
        <taxon>Streptophyta</taxon>
        <taxon>Embryophyta</taxon>
        <taxon>Tracheophyta</taxon>
        <taxon>Spermatophyta</taxon>
        <taxon>Magnoliopsida</taxon>
        <taxon>eudicotyledons</taxon>
        <taxon>Gunneridae</taxon>
        <taxon>Pentapetalae</taxon>
        <taxon>asterids</taxon>
        <taxon>campanulids</taxon>
        <taxon>Asterales</taxon>
        <taxon>Asteraceae</taxon>
        <taxon>Asteroideae</taxon>
        <taxon>Anthemideae</taxon>
        <taxon>Artemisiinae</taxon>
        <taxon>Artemisia</taxon>
    </lineage>
</organism>
<evidence type="ECO:0000313" key="1">
    <source>
        <dbReference type="EMBL" id="PWA91247.1"/>
    </source>
</evidence>
<comment type="caution">
    <text evidence="1">The sequence shown here is derived from an EMBL/GenBank/DDBJ whole genome shotgun (WGS) entry which is preliminary data.</text>
</comment>
<proteinExistence type="predicted"/>
<dbReference type="Proteomes" id="UP000245207">
    <property type="component" value="Unassembled WGS sequence"/>
</dbReference>
<protein>
    <submittedName>
        <fullName evidence="1">Uncharacterized protein</fullName>
    </submittedName>
</protein>
<dbReference type="AlphaFoldDB" id="A0A2U1PZU7"/>
<sequence length="270" mass="29421">MAEMWESNPELIKSEIAKFYKRHEVPPLVDPEIRKKLRADLLKITGPTKVAYTPATDISVPTCVTRDEDNSFKMLANGPAHEAVFEIINPKTRLPDEALKAFVIKRYRESPDESSETMVTVAASGDSQIHSCRAFLILLITKANQDILICFPDEVPGACMLKRHCEDLGESSENVIADSSVPTPGNILITKLNQGVTDVPGASVLKCQCEDLGDSCETVATTSGIAHEVLGASMLKPHHEELGESSETMVADLLAPTTDNNQNHSYSSCV</sequence>
<reference evidence="1 2" key="1">
    <citation type="journal article" date="2018" name="Mol. Plant">
        <title>The genome of Artemisia annua provides insight into the evolution of Asteraceae family and artemisinin biosynthesis.</title>
        <authorList>
            <person name="Shen Q."/>
            <person name="Zhang L."/>
            <person name="Liao Z."/>
            <person name="Wang S."/>
            <person name="Yan T."/>
            <person name="Shi P."/>
            <person name="Liu M."/>
            <person name="Fu X."/>
            <person name="Pan Q."/>
            <person name="Wang Y."/>
            <person name="Lv Z."/>
            <person name="Lu X."/>
            <person name="Zhang F."/>
            <person name="Jiang W."/>
            <person name="Ma Y."/>
            <person name="Chen M."/>
            <person name="Hao X."/>
            <person name="Li L."/>
            <person name="Tang Y."/>
            <person name="Lv G."/>
            <person name="Zhou Y."/>
            <person name="Sun X."/>
            <person name="Brodelius P.E."/>
            <person name="Rose J.K.C."/>
            <person name="Tang K."/>
        </authorList>
    </citation>
    <scope>NUCLEOTIDE SEQUENCE [LARGE SCALE GENOMIC DNA]</scope>
    <source>
        <strain evidence="2">cv. Huhao1</strain>
        <tissue evidence="1">Leaf</tissue>
    </source>
</reference>
<accession>A0A2U1PZU7</accession>